<feature type="region of interest" description="Disordered" evidence="1">
    <location>
        <begin position="112"/>
        <end position="175"/>
    </location>
</feature>
<name>A0AAE1K728_PETCI</name>
<organism evidence="2 3">
    <name type="scientific">Petrolisthes cinctipes</name>
    <name type="common">Flat porcelain crab</name>
    <dbReference type="NCBI Taxonomy" id="88211"/>
    <lineage>
        <taxon>Eukaryota</taxon>
        <taxon>Metazoa</taxon>
        <taxon>Ecdysozoa</taxon>
        <taxon>Arthropoda</taxon>
        <taxon>Crustacea</taxon>
        <taxon>Multicrustacea</taxon>
        <taxon>Malacostraca</taxon>
        <taxon>Eumalacostraca</taxon>
        <taxon>Eucarida</taxon>
        <taxon>Decapoda</taxon>
        <taxon>Pleocyemata</taxon>
        <taxon>Anomura</taxon>
        <taxon>Galatheoidea</taxon>
        <taxon>Porcellanidae</taxon>
        <taxon>Petrolisthes</taxon>
    </lineage>
</organism>
<feature type="region of interest" description="Disordered" evidence="1">
    <location>
        <begin position="13"/>
        <end position="87"/>
    </location>
</feature>
<evidence type="ECO:0000313" key="3">
    <source>
        <dbReference type="Proteomes" id="UP001286313"/>
    </source>
</evidence>
<dbReference type="AlphaFoldDB" id="A0AAE1K728"/>
<sequence>MVAGRTLISLAIAQDTQRRGPTEGRAQRGVPRTTCCSHHAPGGTGPKSPDQSEHLTQSIEHLNTSKSMKLPRDGERGTRESNEMEWEDVKGTELGYMRLGTPVGLSHYQLPPLHSPPHQSHPISTEPHHSYSYHHLSQKIEREREDGGEWKVRQKKRVETKKEEDREGQKEGGEGEWLPCCTLLL</sequence>
<dbReference type="EMBL" id="JAWQEG010003519">
    <property type="protein sequence ID" value="KAK3865809.1"/>
    <property type="molecule type" value="Genomic_DNA"/>
</dbReference>
<proteinExistence type="predicted"/>
<feature type="compositionally biased region" description="Basic and acidic residues" evidence="1">
    <location>
        <begin position="70"/>
        <end position="87"/>
    </location>
</feature>
<reference evidence="2" key="1">
    <citation type="submission" date="2023-10" db="EMBL/GenBank/DDBJ databases">
        <title>Genome assemblies of two species of porcelain crab, Petrolisthes cinctipes and Petrolisthes manimaculis (Anomura: Porcellanidae).</title>
        <authorList>
            <person name="Angst P."/>
        </authorList>
    </citation>
    <scope>NUCLEOTIDE SEQUENCE</scope>
    <source>
        <strain evidence="2">PB745_01</strain>
        <tissue evidence="2">Gill</tissue>
    </source>
</reference>
<gene>
    <name evidence="2" type="ORF">Pcinc_028600</name>
</gene>
<keyword evidence="3" id="KW-1185">Reference proteome</keyword>
<dbReference type="Proteomes" id="UP001286313">
    <property type="component" value="Unassembled WGS sequence"/>
</dbReference>
<accession>A0AAE1K728</accession>
<evidence type="ECO:0000256" key="1">
    <source>
        <dbReference type="SAM" id="MobiDB-lite"/>
    </source>
</evidence>
<evidence type="ECO:0000313" key="2">
    <source>
        <dbReference type="EMBL" id="KAK3865809.1"/>
    </source>
</evidence>
<feature type="compositionally biased region" description="Low complexity" evidence="1">
    <location>
        <begin position="112"/>
        <end position="122"/>
    </location>
</feature>
<feature type="compositionally biased region" description="Polar residues" evidence="1">
    <location>
        <begin position="54"/>
        <end position="67"/>
    </location>
</feature>
<feature type="compositionally biased region" description="Basic and acidic residues" evidence="1">
    <location>
        <begin position="138"/>
        <end position="152"/>
    </location>
</feature>
<comment type="caution">
    <text evidence="2">The sequence shown here is derived from an EMBL/GenBank/DDBJ whole genome shotgun (WGS) entry which is preliminary data.</text>
</comment>
<feature type="compositionally biased region" description="Basic and acidic residues" evidence="1">
    <location>
        <begin position="160"/>
        <end position="173"/>
    </location>
</feature>
<feature type="compositionally biased region" description="Basic and acidic residues" evidence="1">
    <location>
        <begin position="16"/>
        <end position="26"/>
    </location>
</feature>
<protein>
    <submittedName>
        <fullName evidence="2">Uncharacterized protein</fullName>
    </submittedName>
</protein>